<organism evidence="1 3">
    <name type="scientific">Candidatus Methanodesulfokora washburnensis</name>
    <dbReference type="NCBI Taxonomy" id="2478471"/>
    <lineage>
        <taxon>Archaea</taxon>
        <taxon>Thermoproteota</taxon>
        <taxon>Candidatus Korarchaeia</taxon>
        <taxon>Candidatus Korarchaeia incertae sedis</taxon>
        <taxon>Candidatus Methanodesulfokora</taxon>
    </lineage>
</organism>
<dbReference type="Proteomes" id="UP000277582">
    <property type="component" value="Unassembled WGS sequence"/>
</dbReference>
<dbReference type="Proteomes" id="UP000316217">
    <property type="component" value="Unassembled WGS sequence"/>
</dbReference>
<comment type="caution">
    <text evidence="1">The sequence shown here is derived from an EMBL/GenBank/DDBJ whole genome shotgun (WGS) entry which is preliminary data.</text>
</comment>
<sequence>MPKLINTNVRSSYLRSFRKILLYGACLDEKLLQEFDGYAKLSCCLEEEHANMIGFKLAGILTRGDYDEIAVLTVDGSLHCVQLHHTVEEVCKIVRNPPMRRYMVVEDGRIREVSEEVVKISRYLSKISKLACRSDESRKA</sequence>
<dbReference type="EMBL" id="RCOS01000166">
    <property type="protein sequence ID" value="RSN71917.1"/>
    <property type="molecule type" value="Genomic_DNA"/>
</dbReference>
<protein>
    <submittedName>
        <fullName evidence="1">4Fe-4S ferredoxin</fullName>
    </submittedName>
</protein>
<keyword evidence="3" id="KW-1185">Reference proteome</keyword>
<dbReference type="RefSeq" id="WP_125672732.1">
    <property type="nucleotide sequence ID" value="NZ_RCOS01000166.1"/>
</dbReference>
<accession>A0A3R9PSU8</accession>
<dbReference type="EMBL" id="RXII01000110">
    <property type="protein sequence ID" value="RZN59062.1"/>
    <property type="molecule type" value="Genomic_DNA"/>
</dbReference>
<evidence type="ECO:0000313" key="1">
    <source>
        <dbReference type="EMBL" id="RSN71917.1"/>
    </source>
</evidence>
<evidence type="ECO:0000313" key="3">
    <source>
        <dbReference type="Proteomes" id="UP000277582"/>
    </source>
</evidence>
<reference evidence="1 3" key="1">
    <citation type="submission" date="2018-10" db="EMBL/GenBank/DDBJ databases">
        <title>Co-occurring genomic capacity for anaerobic methane metabolism and dissimilatory sulfite reduction discovered in the Korarchaeota.</title>
        <authorList>
            <person name="Mckay L.J."/>
            <person name="Dlakic M."/>
            <person name="Fields M.W."/>
            <person name="Delmont T.O."/>
            <person name="Eren A.M."/>
            <person name="Jay Z.J."/>
            <person name="Klingelsmith K.B."/>
            <person name="Rusch D.B."/>
            <person name="Inskeep W.P."/>
        </authorList>
    </citation>
    <scope>NUCLEOTIDE SEQUENCE [LARGE SCALE GENOMIC DNA]</scope>
    <source>
        <strain evidence="1 3">MDKW</strain>
    </source>
</reference>
<proteinExistence type="predicted"/>
<gene>
    <name evidence="1" type="ORF">D6D85_14900</name>
    <name evidence="2" type="ORF">EF810_07075</name>
</gene>
<evidence type="ECO:0000313" key="4">
    <source>
        <dbReference type="Proteomes" id="UP000316217"/>
    </source>
</evidence>
<dbReference type="AlphaFoldDB" id="A0A3R9PSU8"/>
<name>A0A3R9PSU8_9CREN</name>
<evidence type="ECO:0000313" key="2">
    <source>
        <dbReference type="EMBL" id="RZN59062.1"/>
    </source>
</evidence>
<dbReference type="OrthoDB" id="23567at2157"/>
<reference evidence="2 4" key="2">
    <citation type="journal article" date="2019" name="Nat. Microbiol.">
        <title>Wide diversity of methane and short-chain alkane metabolisms in uncultured archaea.</title>
        <authorList>
            <person name="Borrel G."/>
            <person name="Adam P.S."/>
            <person name="McKay L.J."/>
            <person name="Chen L.X."/>
            <person name="Sierra-Garcia I.N."/>
            <person name="Sieber C.M."/>
            <person name="Letourneur Q."/>
            <person name="Ghozlane A."/>
            <person name="Andersen G.L."/>
            <person name="Li W.J."/>
            <person name="Hallam S.J."/>
            <person name="Muyzer G."/>
            <person name="de Oliveira V.M."/>
            <person name="Inskeep W.P."/>
            <person name="Banfield J.F."/>
            <person name="Gribaldo S."/>
        </authorList>
    </citation>
    <scope>NUCLEOTIDE SEQUENCE [LARGE SCALE GENOMIC DNA]</scope>
    <source>
        <strain evidence="2">NM4</strain>
    </source>
</reference>